<dbReference type="SUPFAM" id="SSF46785">
    <property type="entry name" value="Winged helix' DNA-binding domain"/>
    <property type="match status" value="1"/>
</dbReference>
<gene>
    <name evidence="2" type="ordered locus">Celf_1336</name>
</gene>
<name>F4H4Z1_CELFA</name>
<dbReference type="KEGG" id="cfi:Celf_1336"/>
<dbReference type="InterPro" id="IPR011991">
    <property type="entry name" value="ArsR-like_HTH"/>
</dbReference>
<evidence type="ECO:0000313" key="3">
    <source>
        <dbReference type="Proteomes" id="UP000008460"/>
    </source>
</evidence>
<dbReference type="HOGENOM" id="CLU_078469_1_1_11"/>
<dbReference type="Proteomes" id="UP000008460">
    <property type="component" value="Chromosome"/>
</dbReference>
<dbReference type="GO" id="GO:0003700">
    <property type="term" value="F:DNA-binding transcription factor activity"/>
    <property type="evidence" value="ECO:0007669"/>
    <property type="project" value="InterPro"/>
</dbReference>
<dbReference type="SMART" id="SM00418">
    <property type="entry name" value="HTH_ARSR"/>
    <property type="match status" value="1"/>
</dbReference>
<dbReference type="Pfam" id="PF12840">
    <property type="entry name" value="HTH_20"/>
    <property type="match status" value="1"/>
</dbReference>
<dbReference type="AlphaFoldDB" id="F4H4Z1"/>
<dbReference type="InterPro" id="IPR001845">
    <property type="entry name" value="HTH_ArsR_DNA-bd_dom"/>
</dbReference>
<feature type="domain" description="HTH arsR-type" evidence="1">
    <location>
        <begin position="6"/>
        <end position="98"/>
    </location>
</feature>
<dbReference type="RefSeq" id="WP_013770497.1">
    <property type="nucleotide sequence ID" value="NC_015514.1"/>
</dbReference>
<dbReference type="InterPro" id="IPR036388">
    <property type="entry name" value="WH-like_DNA-bd_sf"/>
</dbReference>
<dbReference type="STRING" id="590998.Celf_1336"/>
<dbReference type="InterPro" id="IPR036390">
    <property type="entry name" value="WH_DNA-bd_sf"/>
</dbReference>
<reference evidence="2 3" key="1">
    <citation type="submission" date="2011-04" db="EMBL/GenBank/DDBJ databases">
        <title>Complete sequence of Cellulomonas fimi ATCC 484.</title>
        <authorList>
            <consortium name="US DOE Joint Genome Institute"/>
            <person name="Lucas S."/>
            <person name="Han J."/>
            <person name="Lapidus A."/>
            <person name="Cheng J.-F."/>
            <person name="Goodwin L."/>
            <person name="Pitluck S."/>
            <person name="Peters L."/>
            <person name="Chertkov O."/>
            <person name="Detter J.C."/>
            <person name="Han C."/>
            <person name="Tapia R."/>
            <person name="Land M."/>
            <person name="Hauser L."/>
            <person name="Kyrpides N."/>
            <person name="Ivanova N."/>
            <person name="Ovchinnikova G."/>
            <person name="Pagani I."/>
            <person name="Mead D."/>
            <person name="Brumm P."/>
            <person name="Woyke T."/>
        </authorList>
    </citation>
    <scope>NUCLEOTIDE SEQUENCE [LARGE SCALE GENOMIC DNA]</scope>
    <source>
        <strain evidence="3">ATCC 484 / DSM 20113 / JCM 1341 / NBRC 15513 / NCIMB 8980 / NCTC 7547</strain>
    </source>
</reference>
<evidence type="ECO:0000259" key="1">
    <source>
        <dbReference type="SMART" id="SM00418"/>
    </source>
</evidence>
<accession>F4H4Z1</accession>
<keyword evidence="3" id="KW-1185">Reference proteome</keyword>
<dbReference type="EMBL" id="CP002666">
    <property type="protein sequence ID" value="AEE45471.1"/>
    <property type="molecule type" value="Genomic_DNA"/>
</dbReference>
<dbReference type="CDD" id="cd00090">
    <property type="entry name" value="HTH_ARSR"/>
    <property type="match status" value="1"/>
</dbReference>
<dbReference type="eggNOG" id="COG2345">
    <property type="taxonomic scope" value="Bacteria"/>
</dbReference>
<sequence>MSRRTAAARTLGSGSRVDLLHLLQSGGPATVGELADRTGLHENTAREHLQRLVVDGFVHREPEVRTTRGRPRIVYRAVTSQDVRTDPVAARRLEDAIAGAALSRVLLQGYGRPVESVPETARAAGRALAASAVAAVRPTAPGAASEPPPQQRQLDALCAHLDRLGFDPDLEEAPLRFHLWRCPFLDLARERPDVVCSVHLGLAQGVLDAVGGPVEAAELRPFVEPHHCVLELRAHDREPVPQPC</sequence>
<dbReference type="Gene3D" id="1.10.10.10">
    <property type="entry name" value="Winged helix-like DNA-binding domain superfamily/Winged helix DNA-binding domain"/>
    <property type="match status" value="1"/>
</dbReference>
<organism evidence="2 3">
    <name type="scientific">Cellulomonas fimi (strain ATCC 484 / DSM 20113 / JCM 1341 / CCUG 24087 / LMG 16345 / NBRC 15513 / NCIMB 8980 / NCTC 7547 / NRS-133)</name>
    <dbReference type="NCBI Taxonomy" id="590998"/>
    <lineage>
        <taxon>Bacteria</taxon>
        <taxon>Bacillati</taxon>
        <taxon>Actinomycetota</taxon>
        <taxon>Actinomycetes</taxon>
        <taxon>Micrococcales</taxon>
        <taxon>Cellulomonadaceae</taxon>
        <taxon>Cellulomonas</taxon>
    </lineage>
</organism>
<proteinExistence type="predicted"/>
<evidence type="ECO:0000313" key="2">
    <source>
        <dbReference type="EMBL" id="AEE45471.1"/>
    </source>
</evidence>
<protein>
    <submittedName>
        <fullName evidence="2">Putative transcriptional regulator</fullName>
    </submittedName>
</protein>